<proteinExistence type="predicted"/>
<protein>
    <submittedName>
        <fullName evidence="2">Uncharacterized protein</fullName>
    </submittedName>
</protein>
<dbReference type="AlphaFoldDB" id="A0AA36NCT0"/>
<feature type="compositionally biased region" description="Basic and acidic residues" evidence="1">
    <location>
        <begin position="117"/>
        <end position="127"/>
    </location>
</feature>
<organism evidence="2 3">
    <name type="scientific">Effrenium voratum</name>
    <dbReference type="NCBI Taxonomy" id="2562239"/>
    <lineage>
        <taxon>Eukaryota</taxon>
        <taxon>Sar</taxon>
        <taxon>Alveolata</taxon>
        <taxon>Dinophyceae</taxon>
        <taxon>Suessiales</taxon>
        <taxon>Symbiodiniaceae</taxon>
        <taxon>Effrenium</taxon>
    </lineage>
</organism>
<dbReference type="Proteomes" id="UP001178507">
    <property type="component" value="Unassembled WGS sequence"/>
</dbReference>
<evidence type="ECO:0000256" key="1">
    <source>
        <dbReference type="SAM" id="MobiDB-lite"/>
    </source>
</evidence>
<sequence>MDQVLSHPAVLNLRQEASEGSTAFAVTLWESIRYIVKRPHLLAPQCADDLKNPILQAMLAAQLLVPRWSPLRLEVPKHSRAWLQDWINAQHAKLSWAQRLEYNLQALRERSEIIRELDKSEGQESRARTKKKGELPSGRGKGKGWEDLTSSIEWTK</sequence>
<comment type="caution">
    <text evidence="2">The sequence shown here is derived from an EMBL/GenBank/DDBJ whole genome shotgun (WGS) entry which is preliminary data.</text>
</comment>
<feature type="region of interest" description="Disordered" evidence="1">
    <location>
        <begin position="117"/>
        <end position="156"/>
    </location>
</feature>
<evidence type="ECO:0000313" key="2">
    <source>
        <dbReference type="EMBL" id="CAJ1397538.1"/>
    </source>
</evidence>
<reference evidence="2" key="1">
    <citation type="submission" date="2023-08" db="EMBL/GenBank/DDBJ databases">
        <authorList>
            <person name="Chen Y."/>
            <person name="Shah S."/>
            <person name="Dougan E. K."/>
            <person name="Thang M."/>
            <person name="Chan C."/>
        </authorList>
    </citation>
    <scope>NUCLEOTIDE SEQUENCE</scope>
</reference>
<evidence type="ECO:0000313" key="3">
    <source>
        <dbReference type="Proteomes" id="UP001178507"/>
    </source>
</evidence>
<gene>
    <name evidence="2" type="ORF">EVOR1521_LOCUS21533</name>
</gene>
<accession>A0AA36NCT0</accession>
<keyword evidence="3" id="KW-1185">Reference proteome</keyword>
<name>A0AA36NCT0_9DINO</name>
<dbReference type="EMBL" id="CAUJNA010003269">
    <property type="protein sequence ID" value="CAJ1397538.1"/>
    <property type="molecule type" value="Genomic_DNA"/>
</dbReference>